<gene>
    <name evidence="5" type="primary">recX</name>
    <name evidence="7" type="ORF">HNQ77_004371</name>
</gene>
<dbReference type="OrthoDB" id="120650at2"/>
<evidence type="ECO:0000259" key="6">
    <source>
        <dbReference type="Pfam" id="PF02631"/>
    </source>
</evidence>
<accession>A0A841K390</accession>
<name>A0A841K390_9BACT</name>
<keyword evidence="4 5" id="KW-0963">Cytoplasm</keyword>
<evidence type="ECO:0000256" key="4">
    <source>
        <dbReference type="ARBA" id="ARBA00022490"/>
    </source>
</evidence>
<evidence type="ECO:0000256" key="2">
    <source>
        <dbReference type="ARBA" id="ARBA00009695"/>
    </source>
</evidence>
<feature type="domain" description="RecX second three-helical" evidence="6">
    <location>
        <begin position="68"/>
        <end position="109"/>
    </location>
</feature>
<dbReference type="HAMAP" id="MF_01114">
    <property type="entry name" value="RecX"/>
    <property type="match status" value="1"/>
</dbReference>
<proteinExistence type="inferred from homology"/>
<reference evidence="7 8" key="1">
    <citation type="submission" date="2020-08" db="EMBL/GenBank/DDBJ databases">
        <title>Genomic Encyclopedia of Type Strains, Phase IV (KMG-IV): sequencing the most valuable type-strain genomes for metagenomic binning, comparative biology and taxonomic classification.</title>
        <authorList>
            <person name="Goeker M."/>
        </authorList>
    </citation>
    <scope>NUCLEOTIDE SEQUENCE [LARGE SCALE GENOMIC DNA]</scope>
    <source>
        <strain evidence="7 8">DSM 103733</strain>
    </source>
</reference>
<dbReference type="AlphaFoldDB" id="A0A841K390"/>
<evidence type="ECO:0000313" key="7">
    <source>
        <dbReference type="EMBL" id="MBB6146399.1"/>
    </source>
</evidence>
<dbReference type="Gene3D" id="1.10.10.10">
    <property type="entry name" value="Winged helix-like DNA-binding domain superfamily/Winged helix DNA-binding domain"/>
    <property type="match status" value="2"/>
</dbReference>
<dbReference type="Proteomes" id="UP000538666">
    <property type="component" value="Unassembled WGS sequence"/>
</dbReference>
<dbReference type="GO" id="GO:0006282">
    <property type="term" value="P:regulation of DNA repair"/>
    <property type="evidence" value="ECO:0007669"/>
    <property type="project" value="UniProtKB-UniRule"/>
</dbReference>
<sequence>MPFARPKKNADPLDEPALHEFAVKALGRRMRTVAELTRLMKQKVEREPSGQTKIDAVLARLKEYGYLNDADYAANYTRMRQENASLGKRRVQQDLAVKGVQSELIKTTLEAAYQDVNEEALARRHLERKGVKQPANDKEAARVMRMLVRAGFSTGVIFKILKSWKVEDEALAALENIEETHGDGE</sequence>
<keyword evidence="8" id="KW-1185">Reference proteome</keyword>
<dbReference type="InterPro" id="IPR003783">
    <property type="entry name" value="Regulatory_RecX"/>
</dbReference>
<evidence type="ECO:0000313" key="8">
    <source>
        <dbReference type="Proteomes" id="UP000538666"/>
    </source>
</evidence>
<organism evidence="7 8">
    <name type="scientific">Silvibacterium bohemicum</name>
    <dbReference type="NCBI Taxonomy" id="1577686"/>
    <lineage>
        <taxon>Bacteria</taxon>
        <taxon>Pseudomonadati</taxon>
        <taxon>Acidobacteriota</taxon>
        <taxon>Terriglobia</taxon>
        <taxon>Terriglobales</taxon>
        <taxon>Acidobacteriaceae</taxon>
        <taxon>Silvibacterium</taxon>
    </lineage>
</organism>
<protein>
    <recommendedName>
        <fullName evidence="3 5">Regulatory protein RecX</fullName>
    </recommendedName>
</protein>
<dbReference type="InterPro" id="IPR036388">
    <property type="entry name" value="WH-like_DNA-bd_sf"/>
</dbReference>
<evidence type="ECO:0000256" key="3">
    <source>
        <dbReference type="ARBA" id="ARBA00018111"/>
    </source>
</evidence>
<dbReference type="Pfam" id="PF02631">
    <property type="entry name" value="RecX_HTH2"/>
    <property type="match status" value="1"/>
</dbReference>
<comment type="caution">
    <text evidence="7">The sequence shown here is derived from an EMBL/GenBank/DDBJ whole genome shotgun (WGS) entry which is preliminary data.</text>
</comment>
<dbReference type="PANTHER" id="PTHR33602">
    <property type="entry name" value="REGULATORY PROTEIN RECX FAMILY PROTEIN"/>
    <property type="match status" value="1"/>
</dbReference>
<comment type="function">
    <text evidence="5">Modulates RecA activity.</text>
</comment>
<dbReference type="EMBL" id="JACHEK010000009">
    <property type="protein sequence ID" value="MBB6146399.1"/>
    <property type="molecule type" value="Genomic_DNA"/>
</dbReference>
<dbReference type="RefSeq" id="WP_050058166.1">
    <property type="nucleotide sequence ID" value="NZ_JACHEK010000009.1"/>
</dbReference>
<dbReference type="InterPro" id="IPR053924">
    <property type="entry name" value="RecX_HTH_2nd"/>
</dbReference>
<dbReference type="GO" id="GO:0005737">
    <property type="term" value="C:cytoplasm"/>
    <property type="evidence" value="ECO:0007669"/>
    <property type="project" value="UniProtKB-SubCell"/>
</dbReference>
<dbReference type="PANTHER" id="PTHR33602:SF1">
    <property type="entry name" value="REGULATORY PROTEIN RECX FAMILY PROTEIN"/>
    <property type="match status" value="1"/>
</dbReference>
<evidence type="ECO:0000256" key="1">
    <source>
        <dbReference type="ARBA" id="ARBA00004496"/>
    </source>
</evidence>
<comment type="subcellular location">
    <subcellularLocation>
        <location evidence="1 5">Cytoplasm</location>
    </subcellularLocation>
</comment>
<evidence type="ECO:0000256" key="5">
    <source>
        <dbReference type="HAMAP-Rule" id="MF_01114"/>
    </source>
</evidence>
<comment type="similarity">
    <text evidence="2 5">Belongs to the RecX family.</text>
</comment>